<evidence type="ECO:0000256" key="11">
    <source>
        <dbReference type="SAM" id="Phobius"/>
    </source>
</evidence>
<evidence type="ECO:0000256" key="1">
    <source>
        <dbReference type="ARBA" id="ARBA00004479"/>
    </source>
</evidence>
<dbReference type="GO" id="GO:0008305">
    <property type="term" value="C:integrin complex"/>
    <property type="evidence" value="ECO:0007669"/>
    <property type="project" value="TreeGrafter"/>
</dbReference>
<dbReference type="Gene3D" id="1.20.5.930">
    <property type="entry name" value="Bicelle-embedded integrin alpha(iib) transmembrane segment"/>
    <property type="match status" value="1"/>
</dbReference>
<keyword evidence="4" id="KW-0130">Cell adhesion</keyword>
<proteinExistence type="inferred from homology"/>
<comment type="similarity">
    <text evidence="2">Belongs to the integrin alpha chain family.</text>
</comment>
<dbReference type="PANTHER" id="PTHR23220:SF122">
    <property type="entry name" value="INTEGRIN ALPHA-PS1"/>
    <property type="match status" value="1"/>
</dbReference>
<dbReference type="GO" id="GO:0007160">
    <property type="term" value="P:cell-matrix adhesion"/>
    <property type="evidence" value="ECO:0007669"/>
    <property type="project" value="TreeGrafter"/>
</dbReference>
<dbReference type="InterPro" id="IPR018184">
    <property type="entry name" value="Integrin_alpha_C_CS"/>
</dbReference>
<dbReference type="PANTHER" id="PTHR23220">
    <property type="entry name" value="INTEGRIN ALPHA"/>
    <property type="match status" value="1"/>
</dbReference>
<keyword evidence="9" id="KW-0325">Glycoprotein</keyword>
<dbReference type="GO" id="GO:0033627">
    <property type="term" value="P:cell adhesion mediated by integrin"/>
    <property type="evidence" value="ECO:0007669"/>
    <property type="project" value="TreeGrafter"/>
</dbReference>
<evidence type="ECO:0000256" key="10">
    <source>
        <dbReference type="SAM" id="MobiDB-lite"/>
    </source>
</evidence>
<protein>
    <submittedName>
        <fullName evidence="12">Uncharacterized protein</fullName>
    </submittedName>
</protein>
<evidence type="ECO:0000256" key="8">
    <source>
        <dbReference type="ARBA" id="ARBA00023170"/>
    </source>
</evidence>
<sequence length="83" mass="9313">MKPRSGDLAVVVTTAFPDLIDQQEPEAVPIWIIVVAVVAGLLLLILLTLVLWKLGFFKRRRPDPTLSGNLEKSHREDNEDYSS</sequence>
<dbReference type="GO" id="GO:0007229">
    <property type="term" value="P:integrin-mediated signaling pathway"/>
    <property type="evidence" value="ECO:0007669"/>
    <property type="project" value="TreeGrafter"/>
</dbReference>
<keyword evidence="6 11" id="KW-0472">Membrane</keyword>
<dbReference type="GO" id="GO:0009897">
    <property type="term" value="C:external side of plasma membrane"/>
    <property type="evidence" value="ECO:0007669"/>
    <property type="project" value="TreeGrafter"/>
</dbReference>
<keyword evidence="8" id="KW-0675">Receptor</keyword>
<name>A0A7R9JPU9_TIMGE</name>
<evidence type="ECO:0000256" key="3">
    <source>
        <dbReference type="ARBA" id="ARBA00022692"/>
    </source>
</evidence>
<evidence type="ECO:0000256" key="6">
    <source>
        <dbReference type="ARBA" id="ARBA00023136"/>
    </source>
</evidence>
<keyword evidence="5 11" id="KW-1133">Transmembrane helix</keyword>
<organism evidence="12">
    <name type="scientific">Timema genevievae</name>
    <name type="common">Walking stick</name>
    <dbReference type="NCBI Taxonomy" id="629358"/>
    <lineage>
        <taxon>Eukaryota</taxon>
        <taxon>Metazoa</taxon>
        <taxon>Ecdysozoa</taxon>
        <taxon>Arthropoda</taxon>
        <taxon>Hexapoda</taxon>
        <taxon>Insecta</taxon>
        <taxon>Pterygota</taxon>
        <taxon>Neoptera</taxon>
        <taxon>Polyneoptera</taxon>
        <taxon>Phasmatodea</taxon>
        <taxon>Timematodea</taxon>
        <taxon>Timematoidea</taxon>
        <taxon>Timematidae</taxon>
        <taxon>Timema</taxon>
    </lineage>
</organism>
<evidence type="ECO:0000256" key="2">
    <source>
        <dbReference type="ARBA" id="ARBA00008054"/>
    </source>
</evidence>
<feature type="region of interest" description="Disordered" evidence="10">
    <location>
        <begin position="60"/>
        <end position="83"/>
    </location>
</feature>
<evidence type="ECO:0000256" key="5">
    <source>
        <dbReference type="ARBA" id="ARBA00022989"/>
    </source>
</evidence>
<dbReference type="GO" id="GO:0005178">
    <property type="term" value="F:integrin binding"/>
    <property type="evidence" value="ECO:0007669"/>
    <property type="project" value="TreeGrafter"/>
</dbReference>
<evidence type="ECO:0000256" key="7">
    <source>
        <dbReference type="ARBA" id="ARBA00023157"/>
    </source>
</evidence>
<reference evidence="12" key="1">
    <citation type="submission" date="2020-11" db="EMBL/GenBank/DDBJ databases">
        <authorList>
            <person name="Tran Van P."/>
        </authorList>
    </citation>
    <scope>NUCLEOTIDE SEQUENCE</scope>
</reference>
<comment type="subcellular location">
    <subcellularLocation>
        <location evidence="1">Membrane</location>
        <topology evidence="1">Single-pass type I membrane protein</topology>
    </subcellularLocation>
</comment>
<dbReference type="GO" id="GO:0098609">
    <property type="term" value="P:cell-cell adhesion"/>
    <property type="evidence" value="ECO:0007669"/>
    <property type="project" value="TreeGrafter"/>
</dbReference>
<accession>A0A7R9JPU9</accession>
<dbReference type="AlphaFoldDB" id="A0A7R9JPU9"/>
<dbReference type="FunFam" id="1.20.5.930:FF:000001">
    <property type="entry name" value="Integrin subunit alpha V"/>
    <property type="match status" value="1"/>
</dbReference>
<dbReference type="PROSITE" id="PS00242">
    <property type="entry name" value="INTEGRIN_ALPHA"/>
    <property type="match status" value="1"/>
</dbReference>
<keyword evidence="7" id="KW-1015">Disulfide bond</keyword>
<keyword evidence="3 11" id="KW-0812">Transmembrane</keyword>
<evidence type="ECO:0000256" key="4">
    <source>
        <dbReference type="ARBA" id="ARBA00022889"/>
    </source>
</evidence>
<evidence type="ECO:0000313" key="12">
    <source>
        <dbReference type="EMBL" id="CAD7587090.1"/>
    </source>
</evidence>
<gene>
    <name evidence="12" type="ORF">TGEB3V08_LOCUS1316</name>
</gene>
<evidence type="ECO:0000256" key="9">
    <source>
        <dbReference type="ARBA" id="ARBA00023180"/>
    </source>
</evidence>
<dbReference type="EMBL" id="OE839400">
    <property type="protein sequence ID" value="CAD7587090.1"/>
    <property type="molecule type" value="Genomic_DNA"/>
</dbReference>
<feature type="transmembrane region" description="Helical" evidence="11">
    <location>
        <begin position="28"/>
        <end position="52"/>
    </location>
</feature>